<proteinExistence type="inferred from homology"/>
<dbReference type="STRING" id="481719.LASUN_05510"/>
<dbReference type="GO" id="GO:0006402">
    <property type="term" value="P:mRNA catabolic process"/>
    <property type="evidence" value="ECO:0007669"/>
    <property type="project" value="TreeGrafter"/>
</dbReference>
<keyword evidence="2" id="KW-1277">Toxin-antitoxin system</keyword>
<comment type="caution">
    <text evidence="3">The sequence shown here is derived from an EMBL/GenBank/DDBJ whole genome shotgun (WGS) entry which is preliminary data.</text>
</comment>
<dbReference type="InterPro" id="IPR003477">
    <property type="entry name" value="PemK-like"/>
</dbReference>
<dbReference type="InterPro" id="IPR011067">
    <property type="entry name" value="Plasmid_toxin/cell-grow_inhib"/>
</dbReference>
<dbReference type="AlphaFoldDB" id="A0A1E7XHN1"/>
<comment type="similarity">
    <text evidence="1">Belongs to the PemK/MazF family.</text>
</comment>
<name>A0A1E7XHN1_9LACO</name>
<evidence type="ECO:0000256" key="1">
    <source>
        <dbReference type="ARBA" id="ARBA00007521"/>
    </source>
</evidence>
<dbReference type="Pfam" id="PF02452">
    <property type="entry name" value="PemK_toxin"/>
    <property type="match status" value="1"/>
</dbReference>
<keyword evidence="3" id="KW-0378">Hydrolase</keyword>
<gene>
    <name evidence="3" type="primary">chpB</name>
    <name evidence="3" type="ORF">LASUN_05510</name>
</gene>
<evidence type="ECO:0000256" key="2">
    <source>
        <dbReference type="ARBA" id="ARBA00022649"/>
    </source>
</evidence>
<dbReference type="GO" id="GO:0016075">
    <property type="term" value="P:rRNA catabolic process"/>
    <property type="evidence" value="ECO:0007669"/>
    <property type="project" value="TreeGrafter"/>
</dbReference>
<sequence length="121" mass="13889">MAMKSPKIRPYIPNQQDIIYIDFDPSVGHEIRKRRPALVLSNQGYSRMTHLVVVAPITHAVNNSLRESGFLIRVNNEKIDGFVNPLQFFTYDFQSRHAEFVSLLDTPSFVQAKQTITDILN</sequence>
<evidence type="ECO:0000313" key="3">
    <source>
        <dbReference type="EMBL" id="OFA12613.1"/>
    </source>
</evidence>
<dbReference type="Gene3D" id="2.30.30.110">
    <property type="match status" value="1"/>
</dbReference>
<protein>
    <submittedName>
        <fullName evidence="3">mRNA interferase ChpB</fullName>
        <ecNumber evidence="3">3.1.-.-</ecNumber>
    </submittedName>
</protein>
<dbReference type="PANTHER" id="PTHR33988">
    <property type="entry name" value="ENDORIBONUCLEASE MAZF-RELATED"/>
    <property type="match status" value="1"/>
</dbReference>
<evidence type="ECO:0000313" key="4">
    <source>
        <dbReference type="Proteomes" id="UP000177010"/>
    </source>
</evidence>
<accession>A0A1E7XHN1</accession>
<dbReference type="Proteomes" id="UP000177010">
    <property type="component" value="Unassembled WGS sequence"/>
</dbReference>
<reference evidence="3 4" key="1">
    <citation type="submission" date="2016-09" db="EMBL/GenBank/DDBJ databases">
        <title>Genome Sequence of Lactobacillus sunkii Strain CG01.</title>
        <authorList>
            <person name="Poehlein A."/>
            <person name="Gabris C."/>
            <person name="Bengelsdorf F.R."/>
            <person name="Duerre P."/>
            <person name="Daniel R."/>
        </authorList>
    </citation>
    <scope>NUCLEOTIDE SEQUENCE [LARGE SCALE GENOMIC DNA]</scope>
    <source>
        <strain evidence="3 4">CG_D</strain>
    </source>
</reference>
<dbReference type="GO" id="GO:0003677">
    <property type="term" value="F:DNA binding"/>
    <property type="evidence" value="ECO:0007669"/>
    <property type="project" value="InterPro"/>
</dbReference>
<dbReference type="PANTHER" id="PTHR33988:SF3">
    <property type="entry name" value="ENDORIBONUCLEASE TOXIN CHPB-RELATED"/>
    <property type="match status" value="1"/>
</dbReference>
<dbReference type="EC" id="3.1.-.-" evidence="3"/>
<organism evidence="3 4">
    <name type="scientific">Lentilactobacillus sunkii</name>
    <dbReference type="NCBI Taxonomy" id="481719"/>
    <lineage>
        <taxon>Bacteria</taxon>
        <taxon>Bacillati</taxon>
        <taxon>Bacillota</taxon>
        <taxon>Bacilli</taxon>
        <taxon>Lactobacillales</taxon>
        <taxon>Lactobacillaceae</taxon>
        <taxon>Lentilactobacillus</taxon>
    </lineage>
</organism>
<dbReference type="SUPFAM" id="SSF50118">
    <property type="entry name" value="Cell growth inhibitor/plasmid maintenance toxic component"/>
    <property type="match status" value="1"/>
</dbReference>
<dbReference type="EMBL" id="MIQE01000006">
    <property type="protein sequence ID" value="OFA12613.1"/>
    <property type="molecule type" value="Genomic_DNA"/>
</dbReference>
<dbReference type="GO" id="GO:0004521">
    <property type="term" value="F:RNA endonuclease activity"/>
    <property type="evidence" value="ECO:0007669"/>
    <property type="project" value="TreeGrafter"/>
</dbReference>
<dbReference type="GO" id="GO:0016787">
    <property type="term" value="F:hydrolase activity"/>
    <property type="evidence" value="ECO:0007669"/>
    <property type="project" value="UniProtKB-KW"/>
</dbReference>